<dbReference type="SUPFAM" id="SSF81383">
    <property type="entry name" value="F-box domain"/>
    <property type="match status" value="1"/>
</dbReference>
<gene>
    <name evidence="1" type="ORF">BJ508DRAFT_418171</name>
</gene>
<protein>
    <recommendedName>
        <fullName evidence="3">F-box domain-containing protein</fullName>
    </recommendedName>
</protein>
<proteinExistence type="predicted"/>
<name>A0A3N4HNS2_ASCIM</name>
<organism evidence="1 2">
    <name type="scientific">Ascobolus immersus RN42</name>
    <dbReference type="NCBI Taxonomy" id="1160509"/>
    <lineage>
        <taxon>Eukaryota</taxon>
        <taxon>Fungi</taxon>
        <taxon>Dikarya</taxon>
        <taxon>Ascomycota</taxon>
        <taxon>Pezizomycotina</taxon>
        <taxon>Pezizomycetes</taxon>
        <taxon>Pezizales</taxon>
        <taxon>Ascobolaceae</taxon>
        <taxon>Ascobolus</taxon>
    </lineage>
</organism>
<keyword evidence="2" id="KW-1185">Reference proteome</keyword>
<reference evidence="1 2" key="1">
    <citation type="journal article" date="2018" name="Nat. Ecol. Evol.">
        <title>Pezizomycetes genomes reveal the molecular basis of ectomycorrhizal truffle lifestyle.</title>
        <authorList>
            <person name="Murat C."/>
            <person name="Payen T."/>
            <person name="Noel B."/>
            <person name="Kuo A."/>
            <person name="Morin E."/>
            <person name="Chen J."/>
            <person name="Kohler A."/>
            <person name="Krizsan K."/>
            <person name="Balestrini R."/>
            <person name="Da Silva C."/>
            <person name="Montanini B."/>
            <person name="Hainaut M."/>
            <person name="Levati E."/>
            <person name="Barry K.W."/>
            <person name="Belfiori B."/>
            <person name="Cichocki N."/>
            <person name="Clum A."/>
            <person name="Dockter R.B."/>
            <person name="Fauchery L."/>
            <person name="Guy J."/>
            <person name="Iotti M."/>
            <person name="Le Tacon F."/>
            <person name="Lindquist E.A."/>
            <person name="Lipzen A."/>
            <person name="Malagnac F."/>
            <person name="Mello A."/>
            <person name="Molinier V."/>
            <person name="Miyauchi S."/>
            <person name="Poulain J."/>
            <person name="Riccioni C."/>
            <person name="Rubini A."/>
            <person name="Sitrit Y."/>
            <person name="Splivallo R."/>
            <person name="Traeger S."/>
            <person name="Wang M."/>
            <person name="Zifcakova L."/>
            <person name="Wipf D."/>
            <person name="Zambonelli A."/>
            <person name="Paolocci F."/>
            <person name="Nowrousian M."/>
            <person name="Ottonello S."/>
            <person name="Baldrian P."/>
            <person name="Spatafora J.W."/>
            <person name="Henrissat B."/>
            <person name="Nagy L.G."/>
            <person name="Aury J.M."/>
            <person name="Wincker P."/>
            <person name="Grigoriev I.V."/>
            <person name="Bonfante P."/>
            <person name="Martin F.M."/>
        </authorList>
    </citation>
    <scope>NUCLEOTIDE SEQUENCE [LARGE SCALE GENOMIC DNA]</scope>
    <source>
        <strain evidence="1 2">RN42</strain>
    </source>
</reference>
<evidence type="ECO:0008006" key="3">
    <source>
        <dbReference type="Google" id="ProtNLM"/>
    </source>
</evidence>
<dbReference type="InterPro" id="IPR036047">
    <property type="entry name" value="F-box-like_dom_sf"/>
</dbReference>
<dbReference type="EMBL" id="ML119765">
    <property type="protein sequence ID" value="RPA75379.1"/>
    <property type="molecule type" value="Genomic_DNA"/>
</dbReference>
<evidence type="ECO:0000313" key="1">
    <source>
        <dbReference type="EMBL" id="RPA75379.1"/>
    </source>
</evidence>
<accession>A0A3N4HNS2</accession>
<evidence type="ECO:0000313" key="2">
    <source>
        <dbReference type="Proteomes" id="UP000275078"/>
    </source>
</evidence>
<sequence length="461" mass="53474">MVRTRSMSMGRSQDGRISLESLPYDVVLLIFEHTRSLRDLNALIRTSRKFHQTFTACSDLSCRYVVLNQFHPCVLDVLDIKRPLGIDRSATSFMSYFMDRLVDQDDGNELPQSARQKDKLADLKLEVSTRFSSQLGHVGVEEAKWLLKWDRKIRRIVDRLATKLAEEAGRFELEEYMHSEEKAAWLSMFLMSTQDVDDEMGLFVSLYSISETEKDRIRTGIWMMLAAMRHMHSKDKLLGHEALAGTAEDAFITRLFFLDANFLFNMSLEDHITFVGTAQLLNHHHFPTLLARLLDCDSNGGLIWAHLVKRFDFTKGLWKSEVDNLWHVVDNRFALTEEMQKDIDRRARCRRILTKGILGFCDQFGVFDVFQPQIEKLKKLHKHYETECGYMEDHFMEVDIGLMEQGCTKKILVLGNEFGPKMIEEDSEDPIPYLHVMKERLYVVNDSDGPNDLFMNGGIYS</sequence>
<dbReference type="CDD" id="cd09917">
    <property type="entry name" value="F-box_SF"/>
    <property type="match status" value="1"/>
</dbReference>
<dbReference type="Proteomes" id="UP000275078">
    <property type="component" value="Unassembled WGS sequence"/>
</dbReference>
<dbReference type="AlphaFoldDB" id="A0A3N4HNS2"/>